<dbReference type="Gene3D" id="1.20.58.390">
    <property type="entry name" value="Neurotransmitter-gated ion-channel transmembrane domain"/>
    <property type="match status" value="1"/>
</dbReference>
<keyword evidence="2" id="KW-0812">Transmembrane</keyword>
<feature type="transmembrane region" description="Helical" evidence="2">
    <location>
        <begin position="12"/>
        <end position="37"/>
    </location>
</feature>
<dbReference type="OrthoDB" id="5975154at2759"/>
<dbReference type="GO" id="GO:0016020">
    <property type="term" value="C:membrane"/>
    <property type="evidence" value="ECO:0007669"/>
    <property type="project" value="InterPro"/>
</dbReference>
<dbReference type="InterPro" id="IPR038050">
    <property type="entry name" value="Neuro_actylchol_rec"/>
</dbReference>
<evidence type="ECO:0000313" key="4">
    <source>
        <dbReference type="EMBL" id="CAF3008972.1"/>
    </source>
</evidence>
<organism evidence="4 5">
    <name type="scientific">Lepeophtheirus salmonis</name>
    <name type="common">Salmon louse</name>
    <name type="synonym">Caligus salmonis</name>
    <dbReference type="NCBI Taxonomy" id="72036"/>
    <lineage>
        <taxon>Eukaryota</taxon>
        <taxon>Metazoa</taxon>
        <taxon>Ecdysozoa</taxon>
        <taxon>Arthropoda</taxon>
        <taxon>Crustacea</taxon>
        <taxon>Multicrustacea</taxon>
        <taxon>Hexanauplia</taxon>
        <taxon>Copepoda</taxon>
        <taxon>Siphonostomatoida</taxon>
        <taxon>Caligidae</taxon>
        <taxon>Lepeophtheirus</taxon>
    </lineage>
</organism>
<feature type="region of interest" description="Disordered" evidence="1">
    <location>
        <begin position="127"/>
        <end position="220"/>
    </location>
</feature>
<feature type="domain" description="Neurotransmitter-gated ion-channel transmembrane" evidence="3">
    <location>
        <begin position="1"/>
        <end position="257"/>
    </location>
</feature>
<name>A0A7R8HDG9_LEPSM</name>
<proteinExistence type="predicted"/>
<gene>
    <name evidence="4" type="ORF">LSAA_12980</name>
</gene>
<keyword evidence="2" id="KW-0472">Membrane</keyword>
<accession>A0A7R8HDG9</accession>
<dbReference type="SUPFAM" id="SSF90112">
    <property type="entry name" value="Neurotransmitter-gated ion-channel transmembrane pore"/>
    <property type="match status" value="1"/>
</dbReference>
<feature type="compositionally biased region" description="Polar residues" evidence="1">
    <location>
        <begin position="164"/>
        <end position="175"/>
    </location>
</feature>
<evidence type="ECO:0000259" key="3">
    <source>
        <dbReference type="Pfam" id="PF02932"/>
    </source>
</evidence>
<evidence type="ECO:0000313" key="5">
    <source>
        <dbReference type="Proteomes" id="UP000675881"/>
    </source>
</evidence>
<dbReference type="GO" id="GO:0006811">
    <property type="term" value="P:monoatomic ion transport"/>
    <property type="evidence" value="ECO:0007669"/>
    <property type="project" value="InterPro"/>
</dbReference>
<protein>
    <submittedName>
        <fullName evidence="4">(salmon louse) hypothetical protein</fullName>
    </submittedName>
</protein>
<dbReference type="InterPro" id="IPR006029">
    <property type="entry name" value="Neurotrans-gated_channel_TM"/>
</dbReference>
<reference evidence="4" key="1">
    <citation type="submission" date="2021-02" db="EMBL/GenBank/DDBJ databases">
        <authorList>
            <person name="Bekaert M."/>
        </authorList>
    </citation>
    <scope>NUCLEOTIDE SEQUENCE</scope>
    <source>
        <strain evidence="4">IoA-00</strain>
    </source>
</reference>
<sequence length="381" mass="44136">MPETSESIPLIGIYLTTVMAITSVSVVMTVIVLNFFYRGPTVTPVPVWAQIYILRKSRATVIRSKYTKESTINSNYLLTSSGKKLKDPSEHEDLNIRHDESAAIIINNEPEEQTFEGSLNFKLNSSKKKNGALPRSPLAFVNSNNEEDRDYIESSSPEKELNRNHLSSESLSNSDLTRRHSSLNSRRSSHKASNNNNNNFLPKPSTTTTGGSTRNSLLIGGPLSQSKDVYKMDKMMDFMSEKQRDDAMIQEILKDWKMPILAFKRKENARERFYSWSFELDLKDLDRYVIANGIEQYHLRSFNMAPFKISIELLRKHKEYFEESFQELTDEVKDVSPDLKRIEELDERVYLEMEQLMKFYAEFDTDGNQDLYSKQLQEIRE</sequence>
<evidence type="ECO:0000256" key="1">
    <source>
        <dbReference type="SAM" id="MobiDB-lite"/>
    </source>
</evidence>
<dbReference type="AlphaFoldDB" id="A0A7R8HDG9"/>
<evidence type="ECO:0000256" key="2">
    <source>
        <dbReference type="SAM" id="Phobius"/>
    </source>
</evidence>
<dbReference type="InterPro" id="IPR036719">
    <property type="entry name" value="Neuro-gated_channel_TM_sf"/>
</dbReference>
<keyword evidence="2" id="KW-1133">Transmembrane helix</keyword>
<dbReference type="Proteomes" id="UP000675881">
    <property type="component" value="Chromosome 7"/>
</dbReference>
<dbReference type="Pfam" id="PF02932">
    <property type="entry name" value="Neur_chan_memb"/>
    <property type="match status" value="1"/>
</dbReference>
<keyword evidence="5" id="KW-1185">Reference proteome</keyword>
<dbReference type="EMBL" id="HG994586">
    <property type="protein sequence ID" value="CAF3008972.1"/>
    <property type="molecule type" value="Genomic_DNA"/>
</dbReference>
<dbReference type="CDD" id="cd19051">
    <property type="entry name" value="LGIC_TM_cation"/>
    <property type="match status" value="1"/>
</dbReference>
<feature type="compositionally biased region" description="Low complexity" evidence="1">
    <location>
        <begin position="194"/>
        <end position="213"/>
    </location>
</feature>